<accession>A0A1H5LQA7</accession>
<reference evidence="1 2" key="1">
    <citation type="submission" date="2016-10" db="EMBL/GenBank/DDBJ databases">
        <authorList>
            <person name="de Groot N.N."/>
        </authorList>
    </citation>
    <scope>NUCLEOTIDE SEQUENCE [LARGE SCALE GENOMIC DNA]</scope>
    <source>
        <strain evidence="1 2">DSM 22274</strain>
    </source>
</reference>
<evidence type="ECO:0000313" key="1">
    <source>
        <dbReference type="EMBL" id="SEE79236.1"/>
    </source>
</evidence>
<protein>
    <submittedName>
        <fullName evidence="1">Uncharacterized protein</fullName>
    </submittedName>
</protein>
<organism evidence="1 2">
    <name type="scientific">Arthrobacter alpinus</name>
    <dbReference type="NCBI Taxonomy" id="656366"/>
    <lineage>
        <taxon>Bacteria</taxon>
        <taxon>Bacillati</taxon>
        <taxon>Actinomycetota</taxon>
        <taxon>Actinomycetes</taxon>
        <taxon>Micrococcales</taxon>
        <taxon>Micrococcaceae</taxon>
        <taxon>Arthrobacter</taxon>
    </lineage>
</organism>
<dbReference type="Proteomes" id="UP000182725">
    <property type="component" value="Unassembled WGS sequence"/>
</dbReference>
<dbReference type="AlphaFoldDB" id="A0A1H5LQA7"/>
<evidence type="ECO:0000313" key="2">
    <source>
        <dbReference type="Proteomes" id="UP000182725"/>
    </source>
</evidence>
<sequence length="41" mass="4451">MLQKLARPMNMCESEQAITAAVPSMDVKRSAQKNAFVNGAI</sequence>
<dbReference type="EMBL" id="FNTV01000001">
    <property type="protein sequence ID" value="SEE79236.1"/>
    <property type="molecule type" value="Genomic_DNA"/>
</dbReference>
<proteinExistence type="predicted"/>
<gene>
    <name evidence="1" type="ORF">SAMN04489740_2555</name>
</gene>
<name>A0A1H5LQA7_9MICC</name>